<protein>
    <recommendedName>
        <fullName evidence="5">Peptidase M10 metallopeptidase domain-containing protein</fullName>
    </recommendedName>
</protein>
<feature type="transmembrane region" description="Helical" evidence="1">
    <location>
        <begin position="293"/>
        <end position="315"/>
    </location>
</feature>
<evidence type="ECO:0000256" key="1">
    <source>
        <dbReference type="SAM" id="Phobius"/>
    </source>
</evidence>
<feature type="chain" id="PRO_5045937072" description="Peptidase M10 metallopeptidase domain-containing protein" evidence="2">
    <location>
        <begin position="33"/>
        <end position="319"/>
    </location>
</feature>
<keyword evidence="2" id="KW-0732">Signal</keyword>
<evidence type="ECO:0000256" key="2">
    <source>
        <dbReference type="SAM" id="SignalP"/>
    </source>
</evidence>
<accession>A0ABY7UPT5</accession>
<reference evidence="3 4" key="1">
    <citation type="submission" date="2020-10" db="EMBL/GenBank/DDBJ databases">
        <title>Complete genome sequence of Corynebacterium jeddahense DSM 45997, type strain of Corynebacterium jeddahense.</title>
        <authorList>
            <person name="Busche T."/>
            <person name="Kalinowski J."/>
            <person name="Ruckert C."/>
        </authorList>
    </citation>
    <scope>NUCLEOTIDE SEQUENCE [LARGE SCALE GENOMIC DNA]</scope>
    <source>
        <strain evidence="3 4">DSM 45997</strain>
    </source>
</reference>
<name>A0ABY7UPT5_9CORY</name>
<proteinExistence type="predicted"/>
<dbReference type="EMBL" id="CP063194">
    <property type="protein sequence ID" value="WCZ39644.1"/>
    <property type="molecule type" value="Genomic_DNA"/>
</dbReference>
<evidence type="ECO:0000313" key="3">
    <source>
        <dbReference type="EMBL" id="WCZ39644.1"/>
    </source>
</evidence>
<keyword evidence="1" id="KW-0812">Transmembrane</keyword>
<feature type="signal peptide" evidence="2">
    <location>
        <begin position="1"/>
        <end position="32"/>
    </location>
</feature>
<dbReference type="InterPro" id="IPR024079">
    <property type="entry name" value="MetalloPept_cat_dom_sf"/>
</dbReference>
<keyword evidence="1" id="KW-1133">Transmembrane helix</keyword>
<evidence type="ECO:0000313" key="4">
    <source>
        <dbReference type="Proteomes" id="UP001218071"/>
    </source>
</evidence>
<dbReference type="SUPFAM" id="SSF55486">
    <property type="entry name" value="Metalloproteases ('zincins'), catalytic domain"/>
    <property type="match status" value="1"/>
</dbReference>
<keyword evidence="1" id="KW-0472">Membrane</keyword>
<sequence length="319" mass="33555">MVISPSVNARNLIATACAAAVAAGSLVAPAQAETRVDPIGKECKAATAAARLGQPIPNLGNYVFSSNYNALDGNTLRLYSPEKYKPYVAQAMDEWVQATGGLVRYEFVSQPGYKVVTVEEANLGTYIVGRVTGNVNTMKLLLNPDILRNGYVSSLVMTSAHELGHAMGLAHSCDGALMKDGTSRGKGANSPQALDVQVLIQANNLREVASRPTPTSKPAGSNVIEVAGDHNATTVVLQPTVATTTTATTQAPQPEFTIVWPPREQPTPIDTTISVAPKPAEPTPEQPKRVNPLAVILPIAVFGLSVLGAAGWAYLNHLV</sequence>
<gene>
    <name evidence="3" type="ORF">CJEDD_10370</name>
</gene>
<organism evidence="3 4">
    <name type="scientific">Corynebacterium jeddahense</name>
    <dbReference type="NCBI Taxonomy" id="1414719"/>
    <lineage>
        <taxon>Bacteria</taxon>
        <taxon>Bacillati</taxon>
        <taxon>Actinomycetota</taxon>
        <taxon>Actinomycetes</taxon>
        <taxon>Mycobacteriales</taxon>
        <taxon>Corynebacteriaceae</taxon>
        <taxon>Corynebacterium</taxon>
    </lineage>
</organism>
<dbReference type="Gene3D" id="3.40.390.10">
    <property type="entry name" value="Collagenase (Catalytic Domain)"/>
    <property type="match status" value="1"/>
</dbReference>
<keyword evidence="4" id="KW-1185">Reference proteome</keyword>
<evidence type="ECO:0008006" key="5">
    <source>
        <dbReference type="Google" id="ProtNLM"/>
    </source>
</evidence>
<dbReference type="Proteomes" id="UP001218071">
    <property type="component" value="Chromosome"/>
</dbReference>